<keyword evidence="2" id="KW-1185">Reference proteome</keyword>
<dbReference type="KEGG" id="apln:108732313"/>
<feature type="region of interest" description="Disordered" evidence="1">
    <location>
        <begin position="441"/>
        <end position="495"/>
    </location>
</feature>
<reference evidence="3" key="1">
    <citation type="submission" date="2025-08" db="UniProtKB">
        <authorList>
            <consortium name="RefSeq"/>
        </authorList>
    </citation>
    <scope>IDENTIFICATION</scope>
    <source>
        <tissue evidence="3">Entire body</tissue>
    </source>
</reference>
<feature type="compositionally biased region" description="Polar residues" evidence="1">
    <location>
        <begin position="24"/>
        <end position="36"/>
    </location>
</feature>
<feature type="compositionally biased region" description="Polar residues" evidence="1">
    <location>
        <begin position="56"/>
        <end position="78"/>
    </location>
</feature>
<dbReference type="Proteomes" id="UP000192223">
    <property type="component" value="Unplaced"/>
</dbReference>
<feature type="compositionally biased region" description="Basic and acidic residues" evidence="1">
    <location>
        <begin position="441"/>
        <end position="453"/>
    </location>
</feature>
<dbReference type="RefSeq" id="XP_018318536.1">
    <property type="nucleotide sequence ID" value="XM_018463034.1"/>
</dbReference>
<proteinExistence type="predicted"/>
<accession>A0A1W4WDK7</accession>
<feature type="region of interest" description="Disordered" evidence="1">
    <location>
        <begin position="24"/>
        <end position="78"/>
    </location>
</feature>
<dbReference type="AlphaFoldDB" id="A0A1W4WDK7"/>
<evidence type="ECO:0000313" key="2">
    <source>
        <dbReference type="Proteomes" id="UP000192223"/>
    </source>
</evidence>
<evidence type="ECO:0000313" key="3">
    <source>
        <dbReference type="RefSeq" id="XP_018318536.1"/>
    </source>
</evidence>
<feature type="compositionally biased region" description="Low complexity" evidence="1">
    <location>
        <begin position="454"/>
        <end position="478"/>
    </location>
</feature>
<dbReference type="OrthoDB" id="7424185at2759"/>
<dbReference type="GeneID" id="108732313"/>
<evidence type="ECO:0000256" key="1">
    <source>
        <dbReference type="SAM" id="MobiDB-lite"/>
    </source>
</evidence>
<gene>
    <name evidence="3" type="primary">LOC108732313</name>
</gene>
<name>A0A1W4WDK7_AGRPL</name>
<sequence length="507" mass="55887">MPSHELERRKLFYSSGLPVLQSSTMRRGSTVRQTSEPLIVVEESESTEEDEHKRLSSSTDLFRQYDPNNLTEDSPTNPYLLSPWREPRKHSLPTPQCSGITASQVRRLSERGSEDGAAKKAREQAFLATLQSNPVASPGGRRHSVVTISRLPTGLFGMGPQRRESVAAFPSSSGAMNRVLPNRRESIACPPSTEPIGSLHKLQLDIMDDIVKARKVRMKMWNTSKERVCEVQPLDENKGEVQRYTHAAGRRFSEFTGTTLSPLPSASFRRASEFVPNTSLAASSFQKPGTSSGIVCSNTDLISILSSLTSSATEINRIEELDETTASSTLEQRRNRLKTSRSNSFDISILQGVSDKKEKSADPTQSQLANWFAKRHQPMCNKKQQKKEPVPSKITFKEAFQLKSSSPKSTSDRNKVVWDEKSGSVVDAEVIGNAIEVFLRKSGPEGSQDDKNSKGATPKTTTTAATTAKVTAAKSKSTWISNKDEGEYTDSCDSSSICSTLKDLFVK</sequence>
<protein>
    <submittedName>
        <fullName evidence="3">Uncharacterized protein LOC108732313 isoform X1</fullName>
    </submittedName>
</protein>
<organism evidence="2 3">
    <name type="scientific">Agrilus planipennis</name>
    <name type="common">Emerald ash borer</name>
    <name type="synonym">Agrilus marcopoli</name>
    <dbReference type="NCBI Taxonomy" id="224129"/>
    <lineage>
        <taxon>Eukaryota</taxon>
        <taxon>Metazoa</taxon>
        <taxon>Ecdysozoa</taxon>
        <taxon>Arthropoda</taxon>
        <taxon>Hexapoda</taxon>
        <taxon>Insecta</taxon>
        <taxon>Pterygota</taxon>
        <taxon>Neoptera</taxon>
        <taxon>Endopterygota</taxon>
        <taxon>Coleoptera</taxon>
        <taxon>Polyphaga</taxon>
        <taxon>Elateriformia</taxon>
        <taxon>Buprestoidea</taxon>
        <taxon>Buprestidae</taxon>
        <taxon>Agrilinae</taxon>
        <taxon>Agrilus</taxon>
    </lineage>
</organism>
<dbReference type="InParanoid" id="A0A1W4WDK7"/>